<comment type="caution">
    <text evidence="1">The sequence shown here is derived from an EMBL/GenBank/DDBJ whole genome shotgun (WGS) entry which is preliminary data.</text>
</comment>
<dbReference type="AlphaFoldDB" id="A0AAW3U232"/>
<name>A0AAW3U232_XANEU</name>
<dbReference type="EMBL" id="JACHNL010000002">
    <property type="protein sequence ID" value="MBB4722674.1"/>
    <property type="molecule type" value="Genomic_DNA"/>
</dbReference>
<organism evidence="1 2">
    <name type="scientific">Xanthomonas euvesicatoria</name>
    <dbReference type="NCBI Taxonomy" id="456327"/>
    <lineage>
        <taxon>Bacteria</taxon>
        <taxon>Pseudomonadati</taxon>
        <taxon>Pseudomonadota</taxon>
        <taxon>Gammaproteobacteria</taxon>
        <taxon>Lysobacterales</taxon>
        <taxon>Lysobacteraceae</taxon>
        <taxon>Xanthomonas</taxon>
    </lineage>
</organism>
<sequence>MNVDDLFDYMSQRSAKAGKRALERDKITADVSSRPAAETSKIDLILDSRGRPLVSICEMTGRFNSRLRDTTHDTYDDDEGADQ</sequence>
<gene>
    <name evidence="1" type="ORF">FHY32_000992</name>
</gene>
<evidence type="ECO:0000313" key="2">
    <source>
        <dbReference type="Proteomes" id="UP000576603"/>
    </source>
</evidence>
<protein>
    <submittedName>
        <fullName evidence="1">Uncharacterized protein</fullName>
    </submittedName>
</protein>
<dbReference type="Proteomes" id="UP000576603">
    <property type="component" value="Unassembled WGS sequence"/>
</dbReference>
<reference evidence="1 2" key="1">
    <citation type="submission" date="2020-08" db="EMBL/GenBank/DDBJ databases">
        <title>Studying the diversity of plant-associated saprophytic bacteria and their role in host health and plant-pathogen interactions.</title>
        <authorList>
            <person name="Potnis N."/>
        </authorList>
    </citation>
    <scope>NUCLEOTIDE SEQUENCE [LARGE SCALE GENOMIC DNA]</scope>
    <source>
        <strain evidence="1 2">CFBP 7922</strain>
    </source>
</reference>
<evidence type="ECO:0000313" key="1">
    <source>
        <dbReference type="EMBL" id="MBB4722674.1"/>
    </source>
</evidence>
<proteinExistence type="predicted"/>
<dbReference type="RefSeq" id="WP_184420254.1">
    <property type="nucleotide sequence ID" value="NZ_JACHNK010000002.1"/>
</dbReference>
<accession>A0AAW3U232</accession>